<keyword evidence="6" id="KW-0808">Transferase</keyword>
<evidence type="ECO:0000256" key="1">
    <source>
        <dbReference type="ARBA" id="ARBA00004167"/>
    </source>
</evidence>
<keyword evidence="3" id="KW-0723">Serine/threonine-protein kinase</keyword>
<evidence type="ECO:0000256" key="12">
    <source>
        <dbReference type="ARBA" id="ARBA00022840"/>
    </source>
</evidence>
<dbReference type="EC" id="2.7.11.1" evidence="2"/>
<evidence type="ECO:0000256" key="13">
    <source>
        <dbReference type="ARBA" id="ARBA00022989"/>
    </source>
</evidence>
<keyword evidence="10" id="KW-0547">Nucleotide-binding</keyword>
<evidence type="ECO:0000256" key="5">
    <source>
        <dbReference type="ARBA" id="ARBA00022614"/>
    </source>
</evidence>
<dbReference type="InterPro" id="IPR011009">
    <property type="entry name" value="Kinase-like_dom_sf"/>
</dbReference>
<dbReference type="Pfam" id="PF12819">
    <property type="entry name" value="Malectin_like"/>
    <property type="match status" value="1"/>
</dbReference>
<sequence length="1056" mass="117254">MMKVHHKNLTSLIGYCNEEKNKALIYEYMANGDLDEHLLGKKSNTKFLTWEDRLRIAVDAAQGLEYLHHGCKPLIIHRDVKCANILLTENFQAKLADFGLSRSFLADGDTHISTAIVAGTLGYLDPQCTMLNRFTEKSDVYSFGVVLLKIITGQPAISKTKDKVHISHRVDSLLSKGDIEGIVDSELQGDFDSSSVWKAVEIAMASVSYSPDKRPYMSDVLVVLKECLAIELARKQSNIDTENTDLIEFTYNLTSETGPLVSIDCGLPQNSSYTEKHTSIFYISDSGFIDTGVSKSVSPEFKINLQQQLSNLRSFPSGIRNCYRINVTSATKYLIRASFYYGNYDGTNVAPKFDLHLGANFMDTVKFTNASVTTFSEIIYTPLLDYIHLCLVNTGTGTPFISAIELRTLKNDTYVTQSWESLARLRRFDLGSTTNLQYRYKDDVYDRIWAPLGFDLWTQISSKLTNDELTQNHYQPPTIVMSTAATPVNASASFDFYWDPDNVDEQYYVFMHFNEVKKLAPNETRSFNVTLNGKYWGGPLVPTYQSTSTIFSPSALAGESRYLFSLLRTEDSALPPIINAIEIYTVKDFSRPETSQDDVDAITNIKKAYGVARNWEADPCGPTKYIWQGLNCSYDGNDPPRITSLDLSSSGLKGQISSYISKLTMLQYLDLSNNNLSGSVPDFLTQLQSLKVLNLGNNNLTGLVPNGLLDKSKKGSLSLSVEHNPNLCASTSCNQQTGGAISNKKKKNNNNHIVIPIAASIAGVLVLLAIVATAVICGLKKRKPKVHHRNLTSLIGYCNDESNIGLIYEYMANGNLEEHLSGKKNNAKLLTWEDRLRISVDAAQGLEYLHSGCKPPIIHRDVKCANILLNENFGAKLADFGLSKPFPTEEGTHISTVVAGTPGYLDPEYRDSNKLAEKSDVYSFGVVLLKMITGQAAYVKMQDDDNKPHISYWVSSMLSNGDIKSIVDSKLQEDFDSGSVWKAVETAMACVASSSNKRPHMSDVVTELKECLAAELARKRTDHATEQSDSLESDLASISVTTTEFEPIARLWDKQL</sequence>
<dbReference type="PROSITE" id="PS51450">
    <property type="entry name" value="LRR"/>
    <property type="match status" value="2"/>
</dbReference>
<dbReference type="InterPro" id="IPR008271">
    <property type="entry name" value="Ser/Thr_kinase_AS"/>
</dbReference>
<evidence type="ECO:0000313" key="21">
    <source>
        <dbReference type="Proteomes" id="UP000289738"/>
    </source>
</evidence>
<comment type="subcellular location">
    <subcellularLocation>
        <location evidence="1">Membrane</location>
        <topology evidence="1">Single-pass membrane protein</topology>
    </subcellularLocation>
</comment>
<evidence type="ECO:0000256" key="15">
    <source>
        <dbReference type="ARBA" id="ARBA00023170"/>
    </source>
</evidence>
<keyword evidence="21" id="KW-1185">Reference proteome</keyword>
<evidence type="ECO:0000256" key="16">
    <source>
        <dbReference type="ARBA" id="ARBA00047899"/>
    </source>
</evidence>
<dbReference type="SMART" id="SM00220">
    <property type="entry name" value="S_TKc"/>
    <property type="match status" value="2"/>
</dbReference>
<dbReference type="GO" id="GO:0016020">
    <property type="term" value="C:membrane"/>
    <property type="evidence" value="ECO:0007669"/>
    <property type="project" value="UniProtKB-SubCell"/>
</dbReference>
<evidence type="ECO:0000256" key="8">
    <source>
        <dbReference type="ARBA" id="ARBA00022729"/>
    </source>
</evidence>
<evidence type="ECO:0000256" key="7">
    <source>
        <dbReference type="ARBA" id="ARBA00022692"/>
    </source>
</evidence>
<dbReference type="PROSITE" id="PS00108">
    <property type="entry name" value="PROTEIN_KINASE_ST"/>
    <property type="match status" value="2"/>
</dbReference>
<dbReference type="AlphaFoldDB" id="A0A444XCW7"/>
<keyword evidence="8" id="KW-0732">Signal</keyword>
<dbReference type="InterPro" id="IPR032675">
    <property type="entry name" value="LRR_dom_sf"/>
</dbReference>
<keyword evidence="4" id="KW-0597">Phosphoprotein</keyword>
<dbReference type="Pfam" id="PF13855">
    <property type="entry name" value="LRR_8"/>
    <property type="match status" value="1"/>
</dbReference>
<comment type="catalytic activity">
    <reaction evidence="16">
        <text>L-threonyl-[protein] + ATP = O-phospho-L-threonyl-[protein] + ADP + H(+)</text>
        <dbReference type="Rhea" id="RHEA:46608"/>
        <dbReference type="Rhea" id="RHEA-COMP:11060"/>
        <dbReference type="Rhea" id="RHEA-COMP:11605"/>
        <dbReference type="ChEBI" id="CHEBI:15378"/>
        <dbReference type="ChEBI" id="CHEBI:30013"/>
        <dbReference type="ChEBI" id="CHEBI:30616"/>
        <dbReference type="ChEBI" id="CHEBI:61977"/>
        <dbReference type="ChEBI" id="CHEBI:456216"/>
        <dbReference type="EC" id="2.7.11.1"/>
    </reaction>
</comment>
<evidence type="ECO:0000256" key="10">
    <source>
        <dbReference type="ARBA" id="ARBA00022741"/>
    </source>
</evidence>
<dbReference type="EMBL" id="SDMP01000019">
    <property type="protein sequence ID" value="RYQ87556.1"/>
    <property type="molecule type" value="Genomic_DNA"/>
</dbReference>
<dbReference type="GO" id="GO:0004674">
    <property type="term" value="F:protein serine/threonine kinase activity"/>
    <property type="evidence" value="ECO:0007669"/>
    <property type="project" value="UniProtKB-KW"/>
</dbReference>
<dbReference type="InterPro" id="IPR024788">
    <property type="entry name" value="Malectin-like_Carb-bd_dom"/>
</dbReference>
<evidence type="ECO:0000259" key="19">
    <source>
        <dbReference type="PROSITE" id="PS50011"/>
    </source>
</evidence>
<evidence type="ECO:0000256" key="11">
    <source>
        <dbReference type="ARBA" id="ARBA00022777"/>
    </source>
</evidence>
<dbReference type="Pfam" id="PF07714">
    <property type="entry name" value="PK_Tyr_Ser-Thr"/>
    <property type="match status" value="2"/>
</dbReference>
<feature type="domain" description="Protein kinase" evidence="19">
    <location>
        <begin position="1"/>
        <end position="228"/>
    </location>
</feature>
<keyword evidence="9" id="KW-0677">Repeat</keyword>
<keyword evidence="13 18" id="KW-1133">Transmembrane helix</keyword>
<accession>A0A444XCW7</accession>
<keyword evidence="11" id="KW-0418">Kinase</keyword>
<dbReference type="STRING" id="3818.A0A444XCW7"/>
<comment type="caution">
    <text evidence="20">The sequence shown here is derived from an EMBL/GenBank/DDBJ whole genome shotgun (WGS) entry which is preliminary data.</text>
</comment>
<dbReference type="PANTHER" id="PTHR45631">
    <property type="entry name" value="OS07G0107800 PROTEIN-RELATED"/>
    <property type="match status" value="1"/>
</dbReference>
<evidence type="ECO:0000256" key="14">
    <source>
        <dbReference type="ARBA" id="ARBA00023136"/>
    </source>
</evidence>
<dbReference type="GO" id="GO:0005524">
    <property type="term" value="F:ATP binding"/>
    <property type="evidence" value="ECO:0007669"/>
    <property type="project" value="UniProtKB-KW"/>
</dbReference>
<dbReference type="InterPro" id="IPR001611">
    <property type="entry name" value="Leu-rich_rpt"/>
</dbReference>
<dbReference type="Proteomes" id="UP000289738">
    <property type="component" value="Chromosome B09"/>
</dbReference>
<dbReference type="FunFam" id="3.80.10.10:FF:000129">
    <property type="entry name" value="Leucine-rich repeat receptor-like kinase"/>
    <property type="match status" value="1"/>
</dbReference>
<evidence type="ECO:0000256" key="18">
    <source>
        <dbReference type="SAM" id="Phobius"/>
    </source>
</evidence>
<name>A0A444XCW7_ARAHY</name>
<evidence type="ECO:0000256" key="6">
    <source>
        <dbReference type="ARBA" id="ARBA00022679"/>
    </source>
</evidence>
<keyword evidence="5" id="KW-0433">Leucine-rich repeat</keyword>
<comment type="catalytic activity">
    <reaction evidence="17">
        <text>L-seryl-[protein] + ATP = O-phospho-L-seryl-[protein] + ADP + H(+)</text>
        <dbReference type="Rhea" id="RHEA:17989"/>
        <dbReference type="Rhea" id="RHEA-COMP:9863"/>
        <dbReference type="Rhea" id="RHEA-COMP:11604"/>
        <dbReference type="ChEBI" id="CHEBI:15378"/>
        <dbReference type="ChEBI" id="CHEBI:29999"/>
        <dbReference type="ChEBI" id="CHEBI:30616"/>
        <dbReference type="ChEBI" id="CHEBI:83421"/>
        <dbReference type="ChEBI" id="CHEBI:456216"/>
        <dbReference type="EC" id="2.7.11.1"/>
    </reaction>
</comment>
<keyword evidence="12" id="KW-0067">ATP-binding</keyword>
<evidence type="ECO:0000256" key="2">
    <source>
        <dbReference type="ARBA" id="ARBA00012513"/>
    </source>
</evidence>
<dbReference type="PROSITE" id="PS50011">
    <property type="entry name" value="PROTEIN_KINASE_DOM"/>
    <property type="match status" value="2"/>
</dbReference>
<evidence type="ECO:0000256" key="3">
    <source>
        <dbReference type="ARBA" id="ARBA00022527"/>
    </source>
</evidence>
<evidence type="ECO:0000313" key="20">
    <source>
        <dbReference type="EMBL" id="RYQ87556.1"/>
    </source>
</evidence>
<keyword evidence="7 18" id="KW-0812">Transmembrane</keyword>
<dbReference type="Gene3D" id="1.10.510.10">
    <property type="entry name" value="Transferase(Phosphotransferase) domain 1"/>
    <property type="match status" value="2"/>
</dbReference>
<dbReference type="SUPFAM" id="SSF52058">
    <property type="entry name" value="L domain-like"/>
    <property type="match status" value="1"/>
</dbReference>
<reference evidence="20 21" key="1">
    <citation type="submission" date="2019-01" db="EMBL/GenBank/DDBJ databases">
        <title>Sequencing of cultivated peanut Arachis hypogaea provides insights into genome evolution and oil improvement.</title>
        <authorList>
            <person name="Chen X."/>
        </authorList>
    </citation>
    <scope>NUCLEOTIDE SEQUENCE [LARGE SCALE GENOMIC DNA]</scope>
    <source>
        <strain evidence="21">cv. Fuhuasheng</strain>
        <tissue evidence="20">Leaves</tissue>
    </source>
</reference>
<evidence type="ECO:0000256" key="17">
    <source>
        <dbReference type="ARBA" id="ARBA00048679"/>
    </source>
</evidence>
<dbReference type="FunFam" id="1.10.510.10:FF:000146">
    <property type="entry name" value="LRR receptor-like serine/threonine-protein kinase IOS1"/>
    <property type="match status" value="2"/>
</dbReference>
<dbReference type="InterPro" id="IPR000719">
    <property type="entry name" value="Prot_kinase_dom"/>
</dbReference>
<keyword evidence="15" id="KW-0675">Receptor</keyword>
<proteinExistence type="predicted"/>
<dbReference type="PRINTS" id="PR00019">
    <property type="entry name" value="LEURICHRPT"/>
</dbReference>
<keyword evidence="14 18" id="KW-0472">Membrane</keyword>
<dbReference type="InterPro" id="IPR003591">
    <property type="entry name" value="Leu-rich_rpt_typical-subtyp"/>
</dbReference>
<dbReference type="Gene3D" id="3.80.10.10">
    <property type="entry name" value="Ribonuclease Inhibitor"/>
    <property type="match status" value="1"/>
</dbReference>
<evidence type="ECO:0000256" key="4">
    <source>
        <dbReference type="ARBA" id="ARBA00022553"/>
    </source>
</evidence>
<organism evidence="20 21">
    <name type="scientific">Arachis hypogaea</name>
    <name type="common">Peanut</name>
    <dbReference type="NCBI Taxonomy" id="3818"/>
    <lineage>
        <taxon>Eukaryota</taxon>
        <taxon>Viridiplantae</taxon>
        <taxon>Streptophyta</taxon>
        <taxon>Embryophyta</taxon>
        <taxon>Tracheophyta</taxon>
        <taxon>Spermatophyta</taxon>
        <taxon>Magnoliopsida</taxon>
        <taxon>eudicotyledons</taxon>
        <taxon>Gunneridae</taxon>
        <taxon>Pentapetalae</taxon>
        <taxon>rosids</taxon>
        <taxon>fabids</taxon>
        <taxon>Fabales</taxon>
        <taxon>Fabaceae</taxon>
        <taxon>Papilionoideae</taxon>
        <taxon>50 kb inversion clade</taxon>
        <taxon>dalbergioids sensu lato</taxon>
        <taxon>Dalbergieae</taxon>
        <taxon>Pterocarpus clade</taxon>
        <taxon>Arachis</taxon>
    </lineage>
</organism>
<feature type="transmembrane region" description="Helical" evidence="18">
    <location>
        <begin position="753"/>
        <end position="779"/>
    </location>
</feature>
<dbReference type="Gene3D" id="3.30.200.20">
    <property type="entry name" value="Phosphorylase Kinase, domain 1"/>
    <property type="match status" value="2"/>
</dbReference>
<feature type="domain" description="Protein kinase" evidence="19">
    <location>
        <begin position="687"/>
        <end position="1012"/>
    </location>
</feature>
<dbReference type="SMART" id="SM00369">
    <property type="entry name" value="LRR_TYP"/>
    <property type="match status" value="2"/>
</dbReference>
<evidence type="ECO:0000256" key="9">
    <source>
        <dbReference type="ARBA" id="ARBA00022737"/>
    </source>
</evidence>
<gene>
    <name evidence="20" type="ORF">Ahy_B09g095074</name>
</gene>
<protein>
    <recommendedName>
        <fullName evidence="2">non-specific serine/threonine protein kinase</fullName>
        <ecNumber evidence="2">2.7.11.1</ecNumber>
    </recommendedName>
</protein>
<dbReference type="PANTHER" id="PTHR45631:SF202">
    <property type="entry name" value="SENESCENCE-INDUCED RECEPTOR-LIKE SERINE_THREONINE-PROTEIN KINASE"/>
    <property type="match status" value="1"/>
</dbReference>
<dbReference type="SUPFAM" id="SSF56112">
    <property type="entry name" value="Protein kinase-like (PK-like)"/>
    <property type="match status" value="2"/>
</dbReference>
<dbReference type="InterPro" id="IPR001245">
    <property type="entry name" value="Ser-Thr/Tyr_kinase_cat_dom"/>
</dbReference>